<gene>
    <name evidence="2" type="ORF">SAMN02787118_104317</name>
</gene>
<feature type="region of interest" description="Disordered" evidence="1">
    <location>
        <begin position="1"/>
        <end position="32"/>
    </location>
</feature>
<evidence type="ECO:0000256" key="1">
    <source>
        <dbReference type="SAM" id="MobiDB-lite"/>
    </source>
</evidence>
<sequence length="125" mass="12634">MTTSAMSGASGRAGTSQRAGGSVKAGGAERAGASVGTAEMTAVTAFAGMRRVADVLFKAGCPDCRAALELRANALMLAIGATSRTTFYSFTCTECGSAVRKPAGERIVELLTGGGVRTLRLHSTT</sequence>
<dbReference type="STRING" id="68239.GCA_000745715_01115"/>
<dbReference type="Proteomes" id="UP000181942">
    <property type="component" value="Unassembled WGS sequence"/>
</dbReference>
<evidence type="ECO:0000313" key="3">
    <source>
        <dbReference type="Proteomes" id="UP000181942"/>
    </source>
</evidence>
<dbReference type="EMBL" id="FONR01000004">
    <property type="protein sequence ID" value="SFF18538.1"/>
    <property type="molecule type" value="Genomic_DNA"/>
</dbReference>
<name>A0A1I2GMP8_9ACTN</name>
<proteinExistence type="predicted"/>
<evidence type="ECO:0000313" key="2">
    <source>
        <dbReference type="EMBL" id="SFF18538.1"/>
    </source>
</evidence>
<feature type="compositionally biased region" description="Polar residues" evidence="1">
    <location>
        <begin position="1"/>
        <end position="19"/>
    </location>
</feature>
<protein>
    <submittedName>
        <fullName evidence="2">Uncharacterized protein</fullName>
    </submittedName>
</protein>
<dbReference type="AlphaFoldDB" id="A0A1I2GMP8"/>
<organism evidence="2 3">
    <name type="scientific">Streptomyces mirabilis</name>
    <dbReference type="NCBI Taxonomy" id="68239"/>
    <lineage>
        <taxon>Bacteria</taxon>
        <taxon>Bacillati</taxon>
        <taxon>Actinomycetota</taxon>
        <taxon>Actinomycetes</taxon>
        <taxon>Kitasatosporales</taxon>
        <taxon>Streptomycetaceae</taxon>
        <taxon>Streptomyces</taxon>
    </lineage>
</organism>
<accession>A0A1I2GMP8</accession>
<reference evidence="2 3" key="1">
    <citation type="submission" date="2016-10" db="EMBL/GenBank/DDBJ databases">
        <authorList>
            <person name="de Groot N.N."/>
        </authorList>
    </citation>
    <scope>NUCLEOTIDE SEQUENCE [LARGE SCALE GENOMIC DNA]</scope>
    <source>
        <strain evidence="2 3">OK461</strain>
    </source>
</reference>